<evidence type="ECO:0000256" key="1">
    <source>
        <dbReference type="SAM" id="MobiDB-lite"/>
    </source>
</evidence>
<dbReference type="EMBL" id="BGPR01001938">
    <property type="protein sequence ID" value="GBM64655.1"/>
    <property type="molecule type" value="Genomic_DNA"/>
</dbReference>
<evidence type="ECO:0000313" key="3">
    <source>
        <dbReference type="Proteomes" id="UP000499080"/>
    </source>
</evidence>
<sequence>MCQWNLNDIGVGDFSEDDKHYEDRHLLSDSEDGDTLSHQDESSSDFSVDEGPQPFSQSQLNDLVRDLGLSKGPRLKNKNLLTPDTSFSWNRHREKEFTQFFSKKGNLNVSNISNDVQGLKKCFDVEYDPSEWRLFIHSSKKSLKAVLLHNGNSRHDTGLEQKKAELHKYGIVSNVNTDN</sequence>
<keyword evidence="3" id="KW-1185">Reference proteome</keyword>
<dbReference type="AlphaFoldDB" id="A0A4Y2HH48"/>
<gene>
    <name evidence="2" type="ORF">AVEN_91722_1</name>
</gene>
<feature type="region of interest" description="Disordered" evidence="1">
    <location>
        <begin position="27"/>
        <end position="59"/>
    </location>
</feature>
<accession>A0A4Y2HH48</accession>
<dbReference type="Proteomes" id="UP000499080">
    <property type="component" value="Unassembled WGS sequence"/>
</dbReference>
<name>A0A4Y2HH48_ARAVE</name>
<dbReference type="OrthoDB" id="6347417at2759"/>
<proteinExistence type="predicted"/>
<comment type="caution">
    <text evidence="2">The sequence shown here is derived from an EMBL/GenBank/DDBJ whole genome shotgun (WGS) entry which is preliminary data.</text>
</comment>
<evidence type="ECO:0000313" key="2">
    <source>
        <dbReference type="EMBL" id="GBM64655.1"/>
    </source>
</evidence>
<protein>
    <submittedName>
        <fullName evidence="2">Uncharacterized protein</fullName>
    </submittedName>
</protein>
<dbReference type="PANTHER" id="PTHR46114">
    <property type="entry name" value="APPLE DOMAIN-CONTAINING PROTEIN"/>
    <property type="match status" value="1"/>
</dbReference>
<reference evidence="2 3" key="1">
    <citation type="journal article" date="2019" name="Sci. Rep.">
        <title>Orb-weaving spider Araneus ventricosus genome elucidates the spidroin gene catalogue.</title>
        <authorList>
            <person name="Kono N."/>
            <person name="Nakamura H."/>
            <person name="Ohtoshi R."/>
            <person name="Moran D.A.P."/>
            <person name="Shinohara A."/>
            <person name="Yoshida Y."/>
            <person name="Fujiwara M."/>
            <person name="Mori M."/>
            <person name="Tomita M."/>
            <person name="Arakawa K."/>
        </authorList>
    </citation>
    <scope>NUCLEOTIDE SEQUENCE [LARGE SCALE GENOMIC DNA]</scope>
</reference>
<organism evidence="2 3">
    <name type="scientific">Araneus ventricosus</name>
    <name type="common">Orbweaver spider</name>
    <name type="synonym">Epeira ventricosa</name>
    <dbReference type="NCBI Taxonomy" id="182803"/>
    <lineage>
        <taxon>Eukaryota</taxon>
        <taxon>Metazoa</taxon>
        <taxon>Ecdysozoa</taxon>
        <taxon>Arthropoda</taxon>
        <taxon>Chelicerata</taxon>
        <taxon>Arachnida</taxon>
        <taxon>Araneae</taxon>
        <taxon>Araneomorphae</taxon>
        <taxon>Entelegynae</taxon>
        <taxon>Araneoidea</taxon>
        <taxon>Araneidae</taxon>
        <taxon>Araneus</taxon>
    </lineage>
</organism>
<dbReference type="PANTHER" id="PTHR46114:SF1">
    <property type="entry name" value="ZAD DOMAIN-CONTAINING PROTEIN"/>
    <property type="match status" value="1"/>
</dbReference>